<protein>
    <recommendedName>
        <fullName evidence="1">PiggyBac transposable element-derived protein domain-containing protein</fullName>
    </recommendedName>
</protein>
<evidence type="ECO:0000313" key="2">
    <source>
        <dbReference type="EMBL" id="KAJ8957049.1"/>
    </source>
</evidence>
<dbReference type="GO" id="GO:0043565">
    <property type="term" value="F:sequence-specific DNA binding"/>
    <property type="evidence" value="ECO:0007669"/>
    <property type="project" value="TreeGrafter"/>
</dbReference>
<dbReference type="Proteomes" id="UP001162156">
    <property type="component" value="Unassembled WGS sequence"/>
</dbReference>
<dbReference type="Pfam" id="PF13843">
    <property type="entry name" value="DDE_Tnp_1_7"/>
    <property type="match status" value="1"/>
</dbReference>
<dbReference type="PANTHER" id="PTHR47055">
    <property type="entry name" value="DDE_TNP_1_7 DOMAIN-CONTAINING PROTEIN"/>
    <property type="match status" value="1"/>
</dbReference>
<feature type="domain" description="PiggyBac transposable element-derived protein" evidence="1">
    <location>
        <begin position="114"/>
        <end position="244"/>
    </location>
</feature>
<organism evidence="2 3">
    <name type="scientific">Rhamnusium bicolor</name>
    <dbReference type="NCBI Taxonomy" id="1586634"/>
    <lineage>
        <taxon>Eukaryota</taxon>
        <taxon>Metazoa</taxon>
        <taxon>Ecdysozoa</taxon>
        <taxon>Arthropoda</taxon>
        <taxon>Hexapoda</taxon>
        <taxon>Insecta</taxon>
        <taxon>Pterygota</taxon>
        <taxon>Neoptera</taxon>
        <taxon>Endopterygota</taxon>
        <taxon>Coleoptera</taxon>
        <taxon>Polyphaga</taxon>
        <taxon>Cucujiformia</taxon>
        <taxon>Chrysomeloidea</taxon>
        <taxon>Cerambycidae</taxon>
        <taxon>Lepturinae</taxon>
        <taxon>Rhagiini</taxon>
        <taxon>Rhamnusium</taxon>
    </lineage>
</organism>
<dbReference type="InterPro" id="IPR052638">
    <property type="entry name" value="PiggyBac_TE-derived"/>
</dbReference>
<dbReference type="PANTHER" id="PTHR47055:SF3">
    <property type="entry name" value="PHORBOL-ESTER_DAG-TYPE DOMAIN-CONTAINING PROTEIN"/>
    <property type="match status" value="1"/>
</dbReference>
<evidence type="ECO:0000313" key="3">
    <source>
        <dbReference type="Proteomes" id="UP001162156"/>
    </source>
</evidence>
<sequence>MYVTGKYIDAVYIPQEVDNLTDEEIFEEDCGKTNENVDIAGTFEILTADDLIYDDSVDESLAENRRKLLSSLNEGVDRKPIWKAGEYYMIQIAILIKKEKENIARLKNEVHDKTPLDLFFMYFDDEMHTNIIQYTQKYARDNNIHHFTIDKDDLLKFLGIMILSGYHTLPQADLYWSTEEGKGLKIVRDCMTRNRFRNIKRNIHLSDNSKLDINDKFTKLRPIFDLMNKKFMQSGVFSTYLSIDGTNGTLFWKTFV</sequence>
<evidence type="ECO:0000259" key="1">
    <source>
        <dbReference type="Pfam" id="PF13843"/>
    </source>
</evidence>
<dbReference type="InterPro" id="IPR029526">
    <property type="entry name" value="PGBD"/>
</dbReference>
<reference evidence="2" key="1">
    <citation type="journal article" date="2023" name="Insect Mol. Biol.">
        <title>Genome sequencing provides insights into the evolution of gene families encoding plant cell wall-degrading enzymes in longhorned beetles.</title>
        <authorList>
            <person name="Shin N.R."/>
            <person name="Okamura Y."/>
            <person name="Kirsch R."/>
            <person name="Pauchet Y."/>
        </authorList>
    </citation>
    <scope>NUCLEOTIDE SEQUENCE</scope>
    <source>
        <strain evidence="2">RBIC_L_NR</strain>
    </source>
</reference>
<dbReference type="AlphaFoldDB" id="A0AAV8Z168"/>
<accession>A0AAV8Z168</accession>
<gene>
    <name evidence="2" type="ORF">NQ314_006609</name>
</gene>
<keyword evidence="3" id="KW-1185">Reference proteome</keyword>
<comment type="caution">
    <text evidence="2">The sequence shown here is derived from an EMBL/GenBank/DDBJ whole genome shotgun (WGS) entry which is preliminary data.</text>
</comment>
<dbReference type="EMBL" id="JANEYF010001798">
    <property type="protein sequence ID" value="KAJ8957049.1"/>
    <property type="molecule type" value="Genomic_DNA"/>
</dbReference>
<name>A0AAV8Z168_9CUCU</name>
<proteinExistence type="predicted"/>